<reference evidence="6 7" key="1">
    <citation type="submission" date="2024-02" db="EMBL/GenBank/DDBJ databases">
        <title>A Gaetbulibacter species isolated from tidal flats and genomic insights of their niches.</title>
        <authorList>
            <person name="Ye Y."/>
        </authorList>
    </citation>
    <scope>NUCLEOTIDE SEQUENCE [LARGE SCALE GENOMIC DNA]</scope>
    <source>
        <strain evidence="6 7">KYW382</strain>
    </source>
</reference>
<feature type="domain" description="Outer membrane lipoprotein BamD-like" evidence="5">
    <location>
        <begin position="471"/>
        <end position="624"/>
    </location>
</feature>
<protein>
    <submittedName>
        <fullName evidence="6">Tetratricopeptide repeat protein</fullName>
    </submittedName>
</protein>
<proteinExistence type="predicted"/>
<dbReference type="RefSeq" id="WP_344741085.1">
    <property type="nucleotide sequence ID" value="NZ_BAABAY010000002.1"/>
</dbReference>
<dbReference type="Pfam" id="PF13174">
    <property type="entry name" value="TPR_6"/>
    <property type="match status" value="2"/>
</dbReference>
<evidence type="ECO:0000259" key="5">
    <source>
        <dbReference type="Pfam" id="PF13525"/>
    </source>
</evidence>
<feature type="repeat" description="TPR" evidence="2">
    <location>
        <begin position="286"/>
        <end position="319"/>
    </location>
</feature>
<evidence type="ECO:0000256" key="1">
    <source>
        <dbReference type="ARBA" id="ARBA00022729"/>
    </source>
</evidence>
<keyword evidence="3" id="KW-0175">Coiled coil</keyword>
<gene>
    <name evidence="6" type="ORF">V8G58_07985</name>
</gene>
<dbReference type="PROSITE" id="PS50293">
    <property type="entry name" value="TPR_REGION"/>
    <property type="match status" value="1"/>
</dbReference>
<keyword evidence="1 4" id="KW-0732">Signal</keyword>
<evidence type="ECO:0000256" key="3">
    <source>
        <dbReference type="SAM" id="Coils"/>
    </source>
</evidence>
<organism evidence="6 7">
    <name type="scientific">Gaetbulibacter aestuarii</name>
    <dbReference type="NCBI Taxonomy" id="1502358"/>
    <lineage>
        <taxon>Bacteria</taxon>
        <taxon>Pseudomonadati</taxon>
        <taxon>Bacteroidota</taxon>
        <taxon>Flavobacteriia</taxon>
        <taxon>Flavobacteriales</taxon>
        <taxon>Flavobacteriaceae</taxon>
        <taxon>Gaetbulibacter</taxon>
    </lineage>
</organism>
<dbReference type="EMBL" id="JBAWKB010000002">
    <property type="protein sequence ID" value="MFH6771873.1"/>
    <property type="molecule type" value="Genomic_DNA"/>
</dbReference>
<feature type="signal peptide" evidence="4">
    <location>
        <begin position="1"/>
        <end position="20"/>
    </location>
</feature>
<feature type="coiled-coil region" evidence="3">
    <location>
        <begin position="975"/>
        <end position="1009"/>
    </location>
</feature>
<feature type="repeat" description="TPR" evidence="2">
    <location>
        <begin position="547"/>
        <end position="580"/>
    </location>
</feature>
<dbReference type="Pfam" id="PF12895">
    <property type="entry name" value="ANAPC3"/>
    <property type="match status" value="1"/>
</dbReference>
<dbReference type="Pfam" id="PF13432">
    <property type="entry name" value="TPR_16"/>
    <property type="match status" value="1"/>
</dbReference>
<evidence type="ECO:0000313" key="7">
    <source>
        <dbReference type="Proteomes" id="UP001610100"/>
    </source>
</evidence>
<dbReference type="PROSITE" id="PS50005">
    <property type="entry name" value="TPR"/>
    <property type="match status" value="3"/>
</dbReference>
<dbReference type="PANTHER" id="PTHR12558:SF13">
    <property type="entry name" value="CELL DIVISION CYCLE PROTEIN 27 HOMOLOG"/>
    <property type="match status" value="1"/>
</dbReference>
<dbReference type="SMART" id="SM00671">
    <property type="entry name" value="SEL1"/>
    <property type="match status" value="3"/>
</dbReference>
<evidence type="ECO:0000313" key="6">
    <source>
        <dbReference type="EMBL" id="MFH6771873.1"/>
    </source>
</evidence>
<evidence type="ECO:0000256" key="4">
    <source>
        <dbReference type="SAM" id="SignalP"/>
    </source>
</evidence>
<evidence type="ECO:0000256" key="2">
    <source>
        <dbReference type="PROSITE-ProRule" id="PRU00339"/>
    </source>
</evidence>
<dbReference type="SUPFAM" id="SSF48452">
    <property type="entry name" value="TPR-like"/>
    <property type="match status" value="5"/>
</dbReference>
<keyword evidence="7" id="KW-1185">Reference proteome</keyword>
<dbReference type="Gene3D" id="1.25.40.10">
    <property type="entry name" value="Tetratricopeptide repeat domain"/>
    <property type="match status" value="8"/>
</dbReference>
<dbReference type="PANTHER" id="PTHR12558">
    <property type="entry name" value="CELL DIVISION CYCLE 16,23,27"/>
    <property type="match status" value="1"/>
</dbReference>
<dbReference type="InterPro" id="IPR006597">
    <property type="entry name" value="Sel1-like"/>
</dbReference>
<dbReference type="InterPro" id="IPR039565">
    <property type="entry name" value="BamD-like"/>
</dbReference>
<sequence length="1014" mass="116323">MLKNHTFLFILGLLFNLHMAAQETAAYTSDLVDYQKALTLYKNQQYLAAQSMFRQVQSDTNEPVLNSDCAYYIANCAVRLNQQNADGLIEKFVEDYPTSTKRNTAFLDVADYYFENSKYAYALKWYGKVDEAALSRAEKEAYYFHHGYAAFSAKKFRDAKKYLTKVENSKEYGSQAKYYIGFMAYEGDDYDEANEYFEQVSDQDRYKEKLAYYQADLHFKLGKFEKAITLAKERMASTEDPDEISELSKIIGESYFNLEEYAAAIPYLKEYKGKKGTRDRQAKWNNTDYYQLGYAYYKQGDFENAISEFNKIVGGKNAVAQNAYYHLGESYINLGKKQEALNAFRNASQMTFDLKIQEDAWLNYAKISYEIGNPYQSTPQVLLGYLEAYPKSAYKDEIESLLIDSYITSKNYKEALELLEDGRKRYENKQAYQKVAFYRGIELYNENDFVQAKSLFDKSLSEGLDPTFTARATFWKAETDYNLSNFEDALIGFKQFKQLPGAMGTPEMENIDYNIAYAYFKQKNYDQATAFFQSFIKENNGDKLRLNDAYLRLGDGYFVLSDYRNAIQAYDKAIAINEIESDYAFFQIAISTGYVSKVTAKINDLEQFISKYPKSKLRDDALFELGNSYVKAGETAKAVKAYNQLTQEYRMSSFVPKAMLREGLVYYNGSDNTKALNKFKDVAGNYPGTPEAVQAVSTARLIYIDLGRVDEYARWVKQLDYVEVTDADLDNATYEAAEKQYLDNNTDKAITQFNGYLNNFPNGIHALNAHFYLAQMYDKKDLAENAAPHYKYVIDKAQSEFTEEALTRLSEYYLGKKSWDQAIPLLKRLEAEANFPNHVIFAQSNLMKAYYQLEDYPQAETYADKVLSSSKIDNKIKSDAQVIIARSAIKTNDEDKAKAAYAKVEKVATGETAAEALYYRAYFENKVGEFKASNTSVQKLAKDFSGYKYYSAKGLILMAKNYYALDDAFQATYILQSVIDNFKDFEDVVEEAKAELSKIKAEEAKTNASVDTEN</sequence>
<accession>A0ABW7MYG2</accession>
<feature type="repeat" description="TPR" evidence="2">
    <location>
        <begin position="321"/>
        <end position="354"/>
    </location>
</feature>
<keyword evidence="2" id="KW-0802">TPR repeat</keyword>
<dbReference type="InterPro" id="IPR019734">
    <property type="entry name" value="TPR_rpt"/>
</dbReference>
<dbReference type="Pfam" id="PF13525">
    <property type="entry name" value="YfiO"/>
    <property type="match status" value="1"/>
</dbReference>
<dbReference type="InterPro" id="IPR011990">
    <property type="entry name" value="TPR-like_helical_dom_sf"/>
</dbReference>
<comment type="caution">
    <text evidence="6">The sequence shown here is derived from an EMBL/GenBank/DDBJ whole genome shotgun (WGS) entry which is preliminary data.</text>
</comment>
<dbReference type="SMART" id="SM00028">
    <property type="entry name" value="TPR"/>
    <property type="match status" value="11"/>
</dbReference>
<name>A0ABW7MYG2_9FLAO</name>
<feature type="chain" id="PRO_5045184053" evidence="4">
    <location>
        <begin position="21"/>
        <end position="1014"/>
    </location>
</feature>
<dbReference type="Proteomes" id="UP001610100">
    <property type="component" value="Unassembled WGS sequence"/>
</dbReference>